<accession>A0A6G9YT90</accession>
<dbReference type="NCBIfam" id="TIGR01552">
    <property type="entry name" value="phd_fam"/>
    <property type="match status" value="1"/>
</dbReference>
<protein>
    <submittedName>
        <fullName evidence="2">Type II toxin-antitoxin system prevent-host-death family antitoxin</fullName>
    </submittedName>
</protein>
<sequence>MGYTWFMSTPHEINQRDLKLRASEIMDAVERGETFTVTRNGRRIATVTPIGPRPTFVPKERIAAAFSGAPVLDNRRFRDDVRALFEESEYDPFDRAREAGRDT</sequence>
<evidence type="ECO:0000256" key="1">
    <source>
        <dbReference type="ARBA" id="ARBA00009981"/>
    </source>
</evidence>
<proteinExistence type="inferred from homology"/>
<reference evidence="2 3" key="1">
    <citation type="journal article" date="2019" name="ACS Chem. Biol.">
        <title>Identification and Mobilization of a Cryptic Antibiotic Biosynthesis Gene Locus from a Human-Pathogenic Nocardia Isolate.</title>
        <authorList>
            <person name="Herisse M."/>
            <person name="Ishida K."/>
            <person name="Porter J.L."/>
            <person name="Howden B."/>
            <person name="Hertweck C."/>
            <person name="Stinear T.P."/>
            <person name="Pidot S.J."/>
        </authorList>
    </citation>
    <scope>NUCLEOTIDE SEQUENCE [LARGE SCALE GENOMIC DNA]</scope>
    <source>
        <strain evidence="2 3">AUSMDU00012717</strain>
    </source>
</reference>
<evidence type="ECO:0000313" key="3">
    <source>
        <dbReference type="Proteomes" id="UP000503540"/>
    </source>
</evidence>
<dbReference type="AlphaFoldDB" id="A0A6G9YT90"/>
<dbReference type="Proteomes" id="UP000503540">
    <property type="component" value="Chromosome"/>
</dbReference>
<dbReference type="SUPFAM" id="SSF143120">
    <property type="entry name" value="YefM-like"/>
    <property type="match status" value="1"/>
</dbReference>
<name>A0A6G9YT90_9NOCA</name>
<keyword evidence="3" id="KW-1185">Reference proteome</keyword>
<organism evidence="2 3">
    <name type="scientific">Nocardia arthritidis</name>
    <dbReference type="NCBI Taxonomy" id="228602"/>
    <lineage>
        <taxon>Bacteria</taxon>
        <taxon>Bacillati</taxon>
        <taxon>Actinomycetota</taxon>
        <taxon>Actinomycetes</taxon>
        <taxon>Mycobacteriales</taxon>
        <taxon>Nocardiaceae</taxon>
        <taxon>Nocardia</taxon>
    </lineage>
</organism>
<comment type="similarity">
    <text evidence="1">Belongs to the phD/YefM antitoxin family.</text>
</comment>
<gene>
    <name evidence="2" type="ORF">F5544_42760</name>
</gene>
<evidence type="ECO:0000313" key="2">
    <source>
        <dbReference type="EMBL" id="QIS16360.1"/>
    </source>
</evidence>
<dbReference type="Gene3D" id="3.40.1620.10">
    <property type="entry name" value="YefM-like domain"/>
    <property type="match status" value="1"/>
</dbReference>
<dbReference type="EMBL" id="CP046172">
    <property type="protein sequence ID" value="QIS16360.1"/>
    <property type="molecule type" value="Genomic_DNA"/>
</dbReference>
<dbReference type="RefSeq" id="WP_238846959.1">
    <property type="nucleotide sequence ID" value="NZ_CP046172.1"/>
</dbReference>
<dbReference type="KEGG" id="nah:F5544_42760"/>
<dbReference type="InterPro" id="IPR036165">
    <property type="entry name" value="YefM-like_sf"/>
</dbReference>